<name>A0A0F9ED51_9ZZZZ</name>
<organism evidence="2">
    <name type="scientific">marine sediment metagenome</name>
    <dbReference type="NCBI Taxonomy" id="412755"/>
    <lineage>
        <taxon>unclassified sequences</taxon>
        <taxon>metagenomes</taxon>
        <taxon>ecological metagenomes</taxon>
    </lineage>
</organism>
<dbReference type="EMBL" id="LAZR01037536">
    <property type="protein sequence ID" value="KKL21953.1"/>
    <property type="molecule type" value="Genomic_DNA"/>
</dbReference>
<sequence>MSVSQRRYMGRFDRALPVGPDSNQKPRWHTCRAASGRSRRC</sequence>
<feature type="region of interest" description="Disordered" evidence="1">
    <location>
        <begin position="1"/>
        <end position="41"/>
    </location>
</feature>
<comment type="caution">
    <text evidence="2">The sequence shown here is derived from an EMBL/GenBank/DDBJ whole genome shotgun (WGS) entry which is preliminary data.</text>
</comment>
<reference evidence="2" key="1">
    <citation type="journal article" date="2015" name="Nature">
        <title>Complex archaea that bridge the gap between prokaryotes and eukaryotes.</title>
        <authorList>
            <person name="Spang A."/>
            <person name="Saw J.H."/>
            <person name="Jorgensen S.L."/>
            <person name="Zaremba-Niedzwiedzka K."/>
            <person name="Martijn J."/>
            <person name="Lind A.E."/>
            <person name="van Eijk R."/>
            <person name="Schleper C."/>
            <person name="Guy L."/>
            <person name="Ettema T.J."/>
        </authorList>
    </citation>
    <scope>NUCLEOTIDE SEQUENCE</scope>
</reference>
<evidence type="ECO:0000313" key="2">
    <source>
        <dbReference type="EMBL" id="KKL21953.1"/>
    </source>
</evidence>
<dbReference type="AlphaFoldDB" id="A0A0F9ED51"/>
<protein>
    <submittedName>
        <fullName evidence="2">Uncharacterized protein</fullName>
    </submittedName>
</protein>
<feature type="non-terminal residue" evidence="2">
    <location>
        <position position="41"/>
    </location>
</feature>
<accession>A0A0F9ED51</accession>
<gene>
    <name evidence="2" type="ORF">LCGC14_2440340</name>
</gene>
<proteinExistence type="predicted"/>
<evidence type="ECO:0000256" key="1">
    <source>
        <dbReference type="SAM" id="MobiDB-lite"/>
    </source>
</evidence>